<evidence type="ECO:0000256" key="1">
    <source>
        <dbReference type="ARBA" id="ARBA00038248"/>
    </source>
</evidence>
<feature type="domain" description="HEPN" evidence="2">
    <location>
        <begin position="3"/>
        <end position="79"/>
    </location>
</feature>
<proteinExistence type="inferred from homology"/>
<comment type="caution">
    <text evidence="3">The sequence shown here is derived from an EMBL/GenBank/DDBJ whole genome shotgun (WGS) entry which is preliminary data.</text>
</comment>
<protein>
    <submittedName>
        <fullName evidence="3">HEPN domain-containing protein</fullName>
    </submittedName>
</protein>
<organism evidence="3 4">
    <name type="scientific">Candidatus Magnetominusculus xianensis</name>
    <dbReference type="NCBI Taxonomy" id="1748249"/>
    <lineage>
        <taxon>Bacteria</taxon>
        <taxon>Pseudomonadati</taxon>
        <taxon>Nitrospirota</taxon>
        <taxon>Nitrospiria</taxon>
        <taxon>Nitrospirales</taxon>
        <taxon>Nitrospiraceae</taxon>
        <taxon>Candidatus Magnetominusculus</taxon>
    </lineage>
</organism>
<dbReference type="Pfam" id="PF05168">
    <property type="entry name" value="HEPN"/>
    <property type="match status" value="1"/>
</dbReference>
<evidence type="ECO:0000313" key="3">
    <source>
        <dbReference type="EMBL" id="KWT92948.1"/>
    </source>
</evidence>
<sequence length="85" mass="9875">MLALLQTKQMGTSKHSGAIALFDKEFIKTNVFDKSMSKILHRVFELRQKGDYVEYADILDEDVLELFPQVENFVNSVKRYLFTGQ</sequence>
<evidence type="ECO:0000313" key="4">
    <source>
        <dbReference type="Proteomes" id="UP000060487"/>
    </source>
</evidence>
<dbReference type="Proteomes" id="UP000060487">
    <property type="component" value="Unassembled WGS sequence"/>
</dbReference>
<dbReference type="Gene3D" id="1.20.120.330">
    <property type="entry name" value="Nucleotidyltransferases domain 2"/>
    <property type="match status" value="1"/>
</dbReference>
<dbReference type="InterPro" id="IPR007842">
    <property type="entry name" value="HEPN_dom"/>
</dbReference>
<comment type="similarity">
    <text evidence="1">Belongs to the UPF0332 family.</text>
</comment>
<accession>A0ABR5SIZ3</accession>
<evidence type="ECO:0000259" key="2">
    <source>
        <dbReference type="Pfam" id="PF05168"/>
    </source>
</evidence>
<reference evidence="3 4" key="1">
    <citation type="submission" date="2015-11" db="EMBL/GenBank/DDBJ databases">
        <authorList>
            <person name="Lin W."/>
        </authorList>
    </citation>
    <scope>NUCLEOTIDE SEQUENCE [LARGE SCALE GENOMIC DNA]</scope>
    <source>
        <strain evidence="3 4">HCH-1</strain>
    </source>
</reference>
<keyword evidence="4" id="KW-1185">Reference proteome</keyword>
<dbReference type="EMBL" id="LNQR01000018">
    <property type="protein sequence ID" value="KWT92948.1"/>
    <property type="molecule type" value="Genomic_DNA"/>
</dbReference>
<dbReference type="PANTHER" id="PTHR36565">
    <property type="entry name" value="UPF0332 PROTEIN TM_1000"/>
    <property type="match status" value="1"/>
</dbReference>
<gene>
    <name evidence="3" type="ORF">ASN18_0383</name>
</gene>
<dbReference type="PANTHER" id="PTHR36565:SF1">
    <property type="entry name" value="UPF0332 PROTEIN TM_1000"/>
    <property type="match status" value="1"/>
</dbReference>
<name>A0ABR5SIZ3_9BACT</name>
<dbReference type="InterPro" id="IPR052226">
    <property type="entry name" value="UPF0332_toxin"/>
</dbReference>